<accession>A0ABU7XLF3</accession>
<proteinExistence type="predicted"/>
<dbReference type="RefSeq" id="WP_303308555.1">
    <property type="nucleotide sequence ID" value="NZ_JAODOP010000001.1"/>
</dbReference>
<reference evidence="1 2" key="1">
    <citation type="submission" date="2022-09" db="EMBL/GenBank/DDBJ databases">
        <title>Genome sequencing of Flavivirga sp. MEBiC05379.</title>
        <authorList>
            <person name="Oh H.-M."/>
            <person name="Kwon K.K."/>
            <person name="Park M.J."/>
            <person name="Yang S.-H."/>
        </authorList>
    </citation>
    <scope>NUCLEOTIDE SEQUENCE [LARGE SCALE GENOMIC DNA]</scope>
    <source>
        <strain evidence="1 2">MEBiC05379</strain>
    </source>
</reference>
<dbReference type="SUPFAM" id="SSF50956">
    <property type="entry name" value="Thermostable phytase (3-phytase)"/>
    <property type="match status" value="1"/>
</dbReference>
<dbReference type="Proteomes" id="UP001337305">
    <property type="component" value="Unassembled WGS sequence"/>
</dbReference>
<keyword evidence="2" id="KW-1185">Reference proteome</keyword>
<comment type="caution">
    <text evidence="1">The sequence shown here is derived from an EMBL/GenBank/DDBJ whole genome shotgun (WGS) entry which is preliminary data.</text>
</comment>
<name>A0ABU7XLF3_9FLAO</name>
<evidence type="ECO:0000313" key="2">
    <source>
        <dbReference type="Proteomes" id="UP001337305"/>
    </source>
</evidence>
<gene>
    <name evidence="1" type="ORF">N1F79_00245</name>
</gene>
<protein>
    <submittedName>
        <fullName evidence="1">Uncharacterized protein</fullName>
    </submittedName>
</protein>
<sequence length="306" mass="35829">MQNVFYSFTIFFLITFSGFAQNDFEFIQLNKEKYELSAICSDNHGNIIVASDEGSIDYIDLKNYKLKPIDHKIIGKDIEALDFFNGKIWYAIEENYRKIEFLDLKSTSPYQPISSTNLNGIISSLIPNKDNSSIEAFAIDSINSKLYFSKEYNKRAIYFYNLNNLRDQNWNSDEVRILDIYRGKDESPLDISDMKISYNDKGQPILYILERYERQIRMYNITTQKTKTVSFKKIVCDTDSSLFYNKQCDSCTCYGKAEALLVKKDEFWIGFDNGGYKINENFVKKYGYNISHKTNPVILKIKRYQP</sequence>
<organism evidence="1 2">
    <name type="scientific">Flavivirga spongiicola</name>
    <dbReference type="NCBI Taxonomy" id="421621"/>
    <lineage>
        <taxon>Bacteria</taxon>
        <taxon>Pseudomonadati</taxon>
        <taxon>Bacteroidota</taxon>
        <taxon>Flavobacteriia</taxon>
        <taxon>Flavobacteriales</taxon>
        <taxon>Flavobacteriaceae</taxon>
        <taxon>Flavivirga</taxon>
    </lineage>
</organism>
<evidence type="ECO:0000313" key="1">
    <source>
        <dbReference type="EMBL" id="MEF3831545.1"/>
    </source>
</evidence>
<dbReference type="EMBL" id="JAODOP010000001">
    <property type="protein sequence ID" value="MEF3831545.1"/>
    <property type="molecule type" value="Genomic_DNA"/>
</dbReference>